<evidence type="ECO:0000313" key="2">
    <source>
        <dbReference type="Proteomes" id="UP000887572"/>
    </source>
</evidence>
<keyword evidence="2" id="KW-1185">Reference proteome</keyword>
<dbReference type="InterPro" id="IPR043136">
    <property type="entry name" value="B30.2/SPRY_sf"/>
</dbReference>
<protein>
    <submittedName>
        <fullName evidence="3">B30.2/SPRY domain-containing protein</fullName>
    </submittedName>
</protein>
<dbReference type="WBParaSite" id="Gr19_v10_g14401.t1">
    <property type="protein sequence ID" value="Gr19_v10_g14401.t1"/>
    <property type="gene ID" value="Gr19_v10_g14401"/>
</dbReference>
<dbReference type="CDD" id="cd12885">
    <property type="entry name" value="SPRY_RanBP_like"/>
    <property type="match status" value="1"/>
</dbReference>
<evidence type="ECO:0000259" key="1">
    <source>
        <dbReference type="PROSITE" id="PS50188"/>
    </source>
</evidence>
<dbReference type="InterPro" id="IPR013320">
    <property type="entry name" value="ConA-like_dom_sf"/>
</dbReference>
<evidence type="ECO:0000313" key="3">
    <source>
        <dbReference type="WBParaSite" id="Gr19_v10_g14401.t1"/>
    </source>
</evidence>
<dbReference type="InterPro" id="IPR001870">
    <property type="entry name" value="B30.2/SPRY"/>
</dbReference>
<dbReference type="Gene3D" id="2.60.120.920">
    <property type="match status" value="2"/>
</dbReference>
<dbReference type="InterPro" id="IPR003877">
    <property type="entry name" value="SPRY_dom"/>
</dbReference>
<feature type="domain" description="B30.2/SPRY" evidence="1">
    <location>
        <begin position="1"/>
        <end position="96"/>
    </location>
</feature>
<proteinExistence type="predicted"/>
<name>A0A914H7E5_GLORO</name>
<sequence>MPMPRMDDWIAFHEGTGQPPFGVGDVIGCGVDLATCQIFYTSIDSGWSHTQQTFSDTESLMETAGLFVDSAADLFPCISLSCVSFSGLGTKVDAPFGNVYIGLGTNKMPLDRCVGWCKGTYAYGSHGHFLDHAVDGCSREDGHPRIKGKCKFGGGDVIGCGVDLATRQIIYAKNGRQTTGLFVIRC</sequence>
<accession>A0A914H7E5</accession>
<dbReference type="InterPro" id="IPR050618">
    <property type="entry name" value="Ubq-SigPath_Reg"/>
</dbReference>
<dbReference type="AlphaFoldDB" id="A0A914H7E5"/>
<dbReference type="SUPFAM" id="SSF49899">
    <property type="entry name" value="Concanavalin A-like lectins/glucanases"/>
    <property type="match status" value="1"/>
</dbReference>
<dbReference type="Proteomes" id="UP000887572">
    <property type="component" value="Unplaced"/>
</dbReference>
<dbReference type="PROSITE" id="PS50188">
    <property type="entry name" value="B302_SPRY"/>
    <property type="match status" value="1"/>
</dbReference>
<dbReference type="Pfam" id="PF00622">
    <property type="entry name" value="SPRY"/>
    <property type="match status" value="2"/>
</dbReference>
<dbReference type="PANTHER" id="PTHR12864">
    <property type="entry name" value="RAN BINDING PROTEIN 9-RELATED"/>
    <property type="match status" value="1"/>
</dbReference>
<reference evidence="3" key="1">
    <citation type="submission" date="2022-11" db="UniProtKB">
        <authorList>
            <consortium name="WormBaseParasite"/>
        </authorList>
    </citation>
    <scope>IDENTIFICATION</scope>
</reference>
<organism evidence="2 3">
    <name type="scientific">Globodera rostochiensis</name>
    <name type="common">Golden nematode worm</name>
    <name type="synonym">Heterodera rostochiensis</name>
    <dbReference type="NCBI Taxonomy" id="31243"/>
    <lineage>
        <taxon>Eukaryota</taxon>
        <taxon>Metazoa</taxon>
        <taxon>Ecdysozoa</taxon>
        <taxon>Nematoda</taxon>
        <taxon>Chromadorea</taxon>
        <taxon>Rhabditida</taxon>
        <taxon>Tylenchina</taxon>
        <taxon>Tylenchomorpha</taxon>
        <taxon>Tylenchoidea</taxon>
        <taxon>Heteroderidae</taxon>
        <taxon>Heteroderinae</taxon>
        <taxon>Globodera</taxon>
    </lineage>
</organism>
<dbReference type="InterPro" id="IPR044736">
    <property type="entry name" value="Gid1/RanBPM/SPLA_SPRY"/>
</dbReference>